<dbReference type="Proteomes" id="UP000025227">
    <property type="component" value="Unplaced"/>
</dbReference>
<organism evidence="7 8">
    <name type="scientific">Haemonchus contortus</name>
    <name type="common">Barber pole worm</name>
    <dbReference type="NCBI Taxonomy" id="6289"/>
    <lineage>
        <taxon>Eukaryota</taxon>
        <taxon>Metazoa</taxon>
        <taxon>Ecdysozoa</taxon>
        <taxon>Nematoda</taxon>
        <taxon>Chromadorea</taxon>
        <taxon>Rhabditida</taxon>
        <taxon>Rhabditina</taxon>
        <taxon>Rhabditomorpha</taxon>
        <taxon>Strongyloidea</taxon>
        <taxon>Trichostrongylidae</taxon>
        <taxon>Haemonchus</taxon>
    </lineage>
</organism>
<comment type="subcellular location">
    <subcellularLocation>
        <location evidence="1">Membrane</location>
        <topology evidence="1">Multi-pass membrane protein</topology>
    </subcellularLocation>
</comment>
<protein>
    <submittedName>
        <fullName evidence="8">G_PROTEIN_RECEP_F1_2 domain-containing protein</fullName>
    </submittedName>
</protein>
<keyword evidence="5 6" id="KW-0472">Membrane</keyword>
<evidence type="ECO:0000256" key="4">
    <source>
        <dbReference type="ARBA" id="ARBA00022989"/>
    </source>
</evidence>
<dbReference type="Gene3D" id="1.20.1070.10">
    <property type="entry name" value="Rhodopsin 7-helix transmembrane proteins"/>
    <property type="match status" value="1"/>
</dbReference>
<proteinExistence type="inferred from homology"/>
<dbReference type="OrthoDB" id="5866685at2759"/>
<evidence type="ECO:0000256" key="3">
    <source>
        <dbReference type="ARBA" id="ARBA00022692"/>
    </source>
</evidence>
<dbReference type="GO" id="GO:0016020">
    <property type="term" value="C:membrane"/>
    <property type="evidence" value="ECO:0007669"/>
    <property type="project" value="UniProtKB-SubCell"/>
</dbReference>
<accession>A0A7I4YSQ2</accession>
<comment type="similarity">
    <text evidence="2">Belongs to the nematode receptor-like protein srd family.</text>
</comment>
<reference evidence="8" key="1">
    <citation type="submission" date="2020-12" db="UniProtKB">
        <authorList>
            <consortium name="WormBaseParasite"/>
        </authorList>
    </citation>
    <scope>IDENTIFICATION</scope>
    <source>
        <strain evidence="8">MHco3</strain>
    </source>
</reference>
<keyword evidence="3 6" id="KW-0812">Transmembrane</keyword>
<dbReference type="InterPro" id="IPR050920">
    <property type="entry name" value="Nematode_rcpt-like_delta"/>
</dbReference>
<dbReference type="SUPFAM" id="SSF81321">
    <property type="entry name" value="Family A G protein-coupled receptor-like"/>
    <property type="match status" value="1"/>
</dbReference>
<keyword evidence="4 6" id="KW-1133">Transmembrane helix</keyword>
<sequence length="364" mass="41039">MIAYYSPSDKIFLAIVWGLSVCGFMMNLFLLFIIVFKSPANLSPYRIFLANTAITQLFADVVYISISPRVLGEGLNIIVIYLGPGQFLGKDVCRMLYTAMLHFSLNSLLSWMISMAYRCIVLVVTEIRTRTVVLMCLTAYTIPLSMMVTSVNLHAYNNATEADILTHQTIPNMKKYPVVVIANVLQPGLLYAILCCSVLMVPIYVIMFGCRWKIHSLLKRETYSEQTKRHVKQLVKLISSSSPLGYLENDQIAGADTSIHCATACVFPSSHCIPSCPVWSYRSSDIQLQRRAMFMHWSAARSVDHNVLRLSVSNVCQATTSKMEKEASADNPDTSKSVFDYNYKLTQSLRMQIRLSNPDRNFVT</sequence>
<evidence type="ECO:0000256" key="5">
    <source>
        <dbReference type="ARBA" id="ARBA00023136"/>
    </source>
</evidence>
<evidence type="ECO:0000313" key="8">
    <source>
        <dbReference type="WBParaSite" id="HCON_00141790-00001"/>
    </source>
</evidence>
<evidence type="ECO:0000256" key="2">
    <source>
        <dbReference type="ARBA" id="ARBA00009166"/>
    </source>
</evidence>
<evidence type="ECO:0000256" key="6">
    <source>
        <dbReference type="SAM" id="Phobius"/>
    </source>
</evidence>
<feature type="transmembrane region" description="Helical" evidence="6">
    <location>
        <begin position="12"/>
        <end position="36"/>
    </location>
</feature>
<keyword evidence="7" id="KW-1185">Reference proteome</keyword>
<dbReference type="PANTHER" id="PTHR22945">
    <property type="entry name" value="SERPENTINE RECEPTOR, CLASS D DELTA"/>
    <property type="match status" value="1"/>
</dbReference>
<feature type="transmembrane region" description="Helical" evidence="6">
    <location>
        <begin position="108"/>
        <end position="125"/>
    </location>
</feature>
<dbReference type="PANTHER" id="PTHR22945:SF16">
    <property type="entry name" value="SERPENTINE RECEPTOR CLASS DELTA-32"/>
    <property type="match status" value="1"/>
</dbReference>
<evidence type="ECO:0000313" key="7">
    <source>
        <dbReference type="Proteomes" id="UP000025227"/>
    </source>
</evidence>
<name>A0A7I4YSQ2_HAECO</name>
<feature type="transmembrane region" description="Helical" evidence="6">
    <location>
        <begin position="189"/>
        <end position="210"/>
    </location>
</feature>
<dbReference type="InterPro" id="IPR019421">
    <property type="entry name" value="7TM_GPCR_serpentine_rcpt_Srd"/>
</dbReference>
<feature type="transmembrane region" description="Helical" evidence="6">
    <location>
        <begin position="132"/>
        <end position="151"/>
    </location>
</feature>
<evidence type="ECO:0000256" key="1">
    <source>
        <dbReference type="ARBA" id="ARBA00004141"/>
    </source>
</evidence>
<dbReference type="Pfam" id="PF10317">
    <property type="entry name" value="7TM_GPCR_Srd"/>
    <property type="match status" value="1"/>
</dbReference>
<dbReference type="AlphaFoldDB" id="A0A7I4YSQ2"/>
<dbReference type="WBParaSite" id="HCON_00141790-00001">
    <property type="protein sequence ID" value="HCON_00141790-00001"/>
    <property type="gene ID" value="HCON_00141790"/>
</dbReference>